<dbReference type="InterPro" id="IPR027417">
    <property type="entry name" value="P-loop_NTPase"/>
</dbReference>
<keyword evidence="1 5" id="KW-0808">Transferase</keyword>
<name>A0A2H0N878_9BACT</name>
<evidence type="ECO:0000256" key="2">
    <source>
        <dbReference type="ARBA" id="ARBA00022727"/>
    </source>
</evidence>
<dbReference type="EMBL" id="PCWO01000015">
    <property type="protein sequence ID" value="PIR05094.1"/>
    <property type="molecule type" value="Genomic_DNA"/>
</dbReference>
<sequence length="228" mass="25721">MKNQAIIFYGPPGAGKGTQANILAKQNPTLIQFDTGSYLEKILHDPDNKNNKKLEAQKKLFDSGKLLDPPFVLKIINEQAKRIYKAGFGIIFSGSPRTEGEAFGIDKQPGLMKTLIDLYNKENILVLSIKIPLEESLRRNKVRLISPLLNMPVMGTTHKLKTSPFTGEPLVKRKALDNPEVIKERLEEYTNRTKPIEKQIKALGIKVKEIDGTDLPYKVFERILKALK</sequence>
<comment type="caution">
    <text evidence="7">The sequence shown here is derived from an EMBL/GenBank/DDBJ whole genome shotgun (WGS) entry which is preliminary data.</text>
</comment>
<organism evidence="7 8">
    <name type="scientific">Candidatus Liptonbacteria bacterium CG11_big_fil_rev_8_21_14_0_20_35_14</name>
    <dbReference type="NCBI Taxonomy" id="1974634"/>
    <lineage>
        <taxon>Bacteria</taxon>
        <taxon>Candidatus Liptoniibacteriota</taxon>
    </lineage>
</organism>
<dbReference type="GO" id="GO:0005737">
    <property type="term" value="C:cytoplasm"/>
    <property type="evidence" value="ECO:0007669"/>
    <property type="project" value="UniProtKB-SubCell"/>
</dbReference>
<evidence type="ECO:0000256" key="3">
    <source>
        <dbReference type="ARBA" id="ARBA00022741"/>
    </source>
</evidence>
<proteinExistence type="inferred from homology"/>
<dbReference type="Pfam" id="PF00406">
    <property type="entry name" value="ADK"/>
    <property type="match status" value="1"/>
</dbReference>
<dbReference type="InterPro" id="IPR000850">
    <property type="entry name" value="Adenylat/UMP-CMP_kin"/>
</dbReference>
<dbReference type="PANTHER" id="PTHR23359">
    <property type="entry name" value="NUCLEOTIDE KINASE"/>
    <property type="match status" value="1"/>
</dbReference>
<evidence type="ECO:0000313" key="8">
    <source>
        <dbReference type="Proteomes" id="UP000229893"/>
    </source>
</evidence>
<protein>
    <recommendedName>
        <fullName evidence="6">Adenylate kinase</fullName>
        <ecNumber evidence="6">2.7.4.3</ecNumber>
    </recommendedName>
</protein>
<evidence type="ECO:0000256" key="4">
    <source>
        <dbReference type="ARBA" id="ARBA00022777"/>
    </source>
</evidence>
<evidence type="ECO:0000256" key="6">
    <source>
        <dbReference type="RuleBase" id="RU003331"/>
    </source>
</evidence>
<dbReference type="Proteomes" id="UP000229893">
    <property type="component" value="Unassembled WGS sequence"/>
</dbReference>
<reference evidence="7 8" key="1">
    <citation type="submission" date="2017-09" db="EMBL/GenBank/DDBJ databases">
        <title>Depth-based differentiation of microbial function through sediment-hosted aquifers and enrichment of novel symbionts in the deep terrestrial subsurface.</title>
        <authorList>
            <person name="Probst A.J."/>
            <person name="Ladd B."/>
            <person name="Jarett J.K."/>
            <person name="Geller-Mcgrath D.E."/>
            <person name="Sieber C.M."/>
            <person name="Emerson J.B."/>
            <person name="Anantharaman K."/>
            <person name="Thomas B.C."/>
            <person name="Malmstrom R."/>
            <person name="Stieglmeier M."/>
            <person name="Klingl A."/>
            <person name="Woyke T."/>
            <person name="Ryan C.M."/>
            <person name="Banfield J.F."/>
        </authorList>
    </citation>
    <scope>NUCLEOTIDE SEQUENCE [LARGE SCALE GENOMIC DNA]</scope>
    <source>
        <strain evidence="7">CG11_big_fil_rev_8_21_14_0_20_35_14</strain>
    </source>
</reference>
<keyword evidence="4 5" id="KW-0418">Kinase</keyword>
<comment type="subcellular location">
    <subcellularLocation>
        <location evidence="6">Cytoplasm</location>
    </subcellularLocation>
</comment>
<comment type="similarity">
    <text evidence="5">Belongs to the adenylate kinase family.</text>
</comment>
<dbReference type="AlphaFoldDB" id="A0A2H0N878"/>
<dbReference type="CDD" id="cd01428">
    <property type="entry name" value="ADK"/>
    <property type="match status" value="1"/>
</dbReference>
<accession>A0A2H0N878</accession>
<dbReference type="SUPFAM" id="SSF52540">
    <property type="entry name" value="P-loop containing nucleoside triphosphate hydrolases"/>
    <property type="match status" value="1"/>
</dbReference>
<keyword evidence="6" id="KW-0067">ATP-binding</keyword>
<evidence type="ECO:0000313" key="7">
    <source>
        <dbReference type="EMBL" id="PIR05094.1"/>
    </source>
</evidence>
<dbReference type="EC" id="2.7.4.3" evidence="6"/>
<comment type="subunit">
    <text evidence="6">Monomer.</text>
</comment>
<keyword evidence="2" id="KW-0545">Nucleotide biosynthesis</keyword>
<dbReference type="GO" id="GO:0004017">
    <property type="term" value="F:AMP kinase activity"/>
    <property type="evidence" value="ECO:0007669"/>
    <property type="project" value="UniProtKB-EC"/>
</dbReference>
<dbReference type="PRINTS" id="PR00094">
    <property type="entry name" value="ADENYLTKNASE"/>
</dbReference>
<comment type="catalytic activity">
    <reaction evidence="6">
        <text>AMP + ATP = 2 ADP</text>
        <dbReference type="Rhea" id="RHEA:12973"/>
        <dbReference type="ChEBI" id="CHEBI:30616"/>
        <dbReference type="ChEBI" id="CHEBI:456215"/>
        <dbReference type="ChEBI" id="CHEBI:456216"/>
        <dbReference type="EC" id="2.7.4.3"/>
    </reaction>
</comment>
<gene>
    <name evidence="7" type="ORF">COV57_01040</name>
</gene>
<dbReference type="GO" id="GO:0005524">
    <property type="term" value="F:ATP binding"/>
    <property type="evidence" value="ECO:0007669"/>
    <property type="project" value="UniProtKB-KW"/>
</dbReference>
<evidence type="ECO:0000256" key="5">
    <source>
        <dbReference type="RuleBase" id="RU003330"/>
    </source>
</evidence>
<dbReference type="Gene3D" id="3.40.50.300">
    <property type="entry name" value="P-loop containing nucleotide triphosphate hydrolases"/>
    <property type="match status" value="1"/>
</dbReference>
<evidence type="ECO:0000256" key="1">
    <source>
        <dbReference type="ARBA" id="ARBA00022679"/>
    </source>
</evidence>
<keyword evidence="3 6" id="KW-0547">Nucleotide-binding</keyword>